<keyword evidence="9" id="KW-0614">Plasmid</keyword>
<evidence type="ECO:0000256" key="4">
    <source>
        <dbReference type="ARBA" id="ARBA00022729"/>
    </source>
</evidence>
<dbReference type="AlphaFoldDB" id="A0A5B9WF25"/>
<evidence type="ECO:0000256" key="6">
    <source>
        <dbReference type="ARBA" id="ARBA00023295"/>
    </source>
</evidence>
<dbReference type="Pfam" id="PF14310">
    <property type="entry name" value="Fn3-like"/>
    <property type="match status" value="1"/>
</dbReference>
<evidence type="ECO:0000313" key="9">
    <source>
        <dbReference type="EMBL" id="QEH39238.1"/>
    </source>
</evidence>
<dbReference type="InterPro" id="IPR013783">
    <property type="entry name" value="Ig-like_fold"/>
</dbReference>
<evidence type="ECO:0000256" key="7">
    <source>
        <dbReference type="SAM" id="SignalP"/>
    </source>
</evidence>
<evidence type="ECO:0000256" key="5">
    <source>
        <dbReference type="ARBA" id="ARBA00022801"/>
    </source>
</evidence>
<dbReference type="FunFam" id="3.20.20.300:FF:000005">
    <property type="entry name" value="Periplasmic beta-glucosidase"/>
    <property type="match status" value="1"/>
</dbReference>
<dbReference type="SUPFAM" id="SSF52279">
    <property type="entry name" value="Beta-D-glucan exohydrolase, C-terminal domain"/>
    <property type="match status" value="1"/>
</dbReference>
<comment type="catalytic activity">
    <reaction evidence="1">
        <text>Hydrolysis of terminal, non-reducing beta-D-glucosyl residues with release of beta-D-glucose.</text>
        <dbReference type="EC" id="3.2.1.21"/>
    </reaction>
</comment>
<dbReference type="GO" id="GO:0008422">
    <property type="term" value="F:beta-glucosidase activity"/>
    <property type="evidence" value="ECO:0007669"/>
    <property type="project" value="UniProtKB-EC"/>
</dbReference>
<name>A0A5B9WF25_9BACT</name>
<accession>A0A5B9WF25</accession>
<dbReference type="SUPFAM" id="SSF51445">
    <property type="entry name" value="(Trans)glycosidases"/>
    <property type="match status" value="1"/>
</dbReference>
<keyword evidence="5 9" id="KW-0378">Hydrolase</keyword>
<organism evidence="9 10">
    <name type="scientific">Aquisphaera giovannonii</name>
    <dbReference type="NCBI Taxonomy" id="406548"/>
    <lineage>
        <taxon>Bacteria</taxon>
        <taxon>Pseudomonadati</taxon>
        <taxon>Planctomycetota</taxon>
        <taxon>Planctomycetia</taxon>
        <taxon>Isosphaerales</taxon>
        <taxon>Isosphaeraceae</taxon>
        <taxon>Aquisphaera</taxon>
    </lineage>
</organism>
<dbReference type="PANTHER" id="PTHR30620:SF16">
    <property type="entry name" value="LYSOSOMAL BETA GLUCOSIDASE"/>
    <property type="match status" value="1"/>
</dbReference>
<evidence type="ECO:0000256" key="1">
    <source>
        <dbReference type="ARBA" id="ARBA00000448"/>
    </source>
</evidence>
<dbReference type="Gene3D" id="3.20.20.300">
    <property type="entry name" value="Glycoside hydrolase, family 3, N-terminal domain"/>
    <property type="match status" value="1"/>
</dbReference>
<dbReference type="EC" id="3.2.1.21" evidence="3"/>
<keyword evidence="10" id="KW-1185">Reference proteome</keyword>
<dbReference type="InterPro" id="IPR051915">
    <property type="entry name" value="Cellulose_Degrad_GH3"/>
</dbReference>
<dbReference type="InterPro" id="IPR036962">
    <property type="entry name" value="Glyco_hydro_3_N_sf"/>
</dbReference>
<dbReference type="SMART" id="SM01217">
    <property type="entry name" value="Fn3_like"/>
    <property type="match status" value="1"/>
</dbReference>
<dbReference type="GO" id="GO:0009251">
    <property type="term" value="P:glucan catabolic process"/>
    <property type="evidence" value="ECO:0007669"/>
    <property type="project" value="TreeGrafter"/>
</dbReference>
<dbReference type="Pfam" id="PF01915">
    <property type="entry name" value="Glyco_hydro_3_C"/>
    <property type="match status" value="1"/>
</dbReference>
<dbReference type="FunFam" id="2.60.40.10:FF:000495">
    <property type="entry name" value="Periplasmic beta-glucosidase"/>
    <property type="match status" value="1"/>
</dbReference>
<dbReference type="PRINTS" id="PR00133">
    <property type="entry name" value="GLHYDRLASE3"/>
</dbReference>
<comment type="similarity">
    <text evidence="2">Belongs to the glycosyl hydrolase 3 family.</text>
</comment>
<proteinExistence type="inferred from homology"/>
<dbReference type="InterPro" id="IPR002772">
    <property type="entry name" value="Glyco_hydro_3_C"/>
</dbReference>
<feature type="domain" description="Fibronectin type III-like" evidence="8">
    <location>
        <begin position="663"/>
        <end position="732"/>
    </location>
</feature>
<keyword evidence="4 7" id="KW-0732">Signal</keyword>
<dbReference type="InterPro" id="IPR001764">
    <property type="entry name" value="Glyco_hydro_3_N"/>
</dbReference>
<evidence type="ECO:0000259" key="8">
    <source>
        <dbReference type="SMART" id="SM01217"/>
    </source>
</evidence>
<keyword evidence="6 9" id="KW-0326">Glycosidase</keyword>
<dbReference type="InterPro" id="IPR017853">
    <property type="entry name" value="GH"/>
</dbReference>
<evidence type="ECO:0000256" key="2">
    <source>
        <dbReference type="ARBA" id="ARBA00005336"/>
    </source>
</evidence>
<dbReference type="Gene3D" id="3.40.50.1700">
    <property type="entry name" value="Glycoside hydrolase family 3 C-terminal domain"/>
    <property type="match status" value="1"/>
</dbReference>
<feature type="chain" id="PRO_5022690485" description="beta-glucosidase" evidence="7">
    <location>
        <begin position="28"/>
        <end position="748"/>
    </location>
</feature>
<reference evidence="9 10" key="1">
    <citation type="submission" date="2019-08" db="EMBL/GenBank/DDBJ databases">
        <title>Deep-cultivation of Planctomycetes and their phenomic and genomic characterization uncovers novel biology.</title>
        <authorList>
            <person name="Wiegand S."/>
            <person name="Jogler M."/>
            <person name="Boedeker C."/>
            <person name="Pinto D."/>
            <person name="Vollmers J."/>
            <person name="Rivas-Marin E."/>
            <person name="Kohn T."/>
            <person name="Peeters S.H."/>
            <person name="Heuer A."/>
            <person name="Rast P."/>
            <person name="Oberbeckmann S."/>
            <person name="Bunk B."/>
            <person name="Jeske O."/>
            <person name="Meyerdierks A."/>
            <person name="Storesund J.E."/>
            <person name="Kallscheuer N."/>
            <person name="Luecker S."/>
            <person name="Lage O.M."/>
            <person name="Pohl T."/>
            <person name="Merkel B.J."/>
            <person name="Hornburger P."/>
            <person name="Mueller R.-W."/>
            <person name="Bruemmer F."/>
            <person name="Labrenz M."/>
            <person name="Spormann A.M."/>
            <person name="Op den Camp H."/>
            <person name="Overmann J."/>
            <person name="Amann R."/>
            <person name="Jetten M.S.M."/>
            <person name="Mascher T."/>
            <person name="Medema M.H."/>
            <person name="Devos D.P."/>
            <person name="Kaster A.-K."/>
            <person name="Ovreas L."/>
            <person name="Rohde M."/>
            <person name="Galperin M.Y."/>
            <person name="Jogler C."/>
        </authorList>
    </citation>
    <scope>NUCLEOTIDE SEQUENCE [LARGE SCALE GENOMIC DNA]</scope>
    <source>
        <strain evidence="9 10">OJF2</strain>
        <plasmid evidence="10">pojf2_1</plasmid>
    </source>
</reference>
<dbReference type="OrthoDB" id="9805821at2"/>
<evidence type="ECO:0000256" key="3">
    <source>
        <dbReference type="ARBA" id="ARBA00012744"/>
    </source>
</evidence>
<gene>
    <name evidence="9" type="primary">bglX</name>
    <name evidence="9" type="ORF">OJF2_78530</name>
</gene>
<protein>
    <recommendedName>
        <fullName evidence="3">beta-glucosidase</fullName>
        <ecNumber evidence="3">3.2.1.21</ecNumber>
    </recommendedName>
</protein>
<dbReference type="KEGG" id="agv:OJF2_78530"/>
<dbReference type="RefSeq" id="WP_148599127.1">
    <property type="nucleotide sequence ID" value="NZ_CP042998.1"/>
</dbReference>
<dbReference type="PANTHER" id="PTHR30620">
    <property type="entry name" value="PERIPLASMIC BETA-GLUCOSIDASE-RELATED"/>
    <property type="match status" value="1"/>
</dbReference>
<dbReference type="Pfam" id="PF00933">
    <property type="entry name" value="Glyco_hydro_3"/>
    <property type="match status" value="1"/>
</dbReference>
<dbReference type="EMBL" id="CP042998">
    <property type="protein sequence ID" value="QEH39238.1"/>
    <property type="molecule type" value="Genomic_DNA"/>
</dbReference>
<feature type="signal peptide" evidence="7">
    <location>
        <begin position="1"/>
        <end position="27"/>
    </location>
</feature>
<dbReference type="InterPro" id="IPR026891">
    <property type="entry name" value="Fn3-like"/>
</dbReference>
<sequence precursor="true">MPSCRLRPLPSAVALLLLVGLAGRARPAPPAGDVERRVDELLARMTAEEKVGQLQQLDSVPNAWTIRDEHRELAARGLVGSFLNIRGAKAINEAQRLALEKSRLKIPILFGFDVIHGYRVIFPIPLAEAGTWDPAAVERAAAIAAAEAASTGLKWTFAPMVDIARDPRWGRIMEGSGEDPYLGSVMAAARVRGFQGDDPAAPDRVLACAKHWVAYGAAEGGRDYNTAELSEHTLRTVYLPPFRAALDAGAQTFMCSFNTVNGVPASANPFLLTKVLRDEWRFDGLLVSDYESVKETIAHRTAADGADAARQALNAGVDMEMVSRLFAAHLPKLLEQGKVPPAKLDEAVRRVLRVKLRAGIFEHPYVDESREAKVVGAREHRAAAREIAARSMVLLKNDGNVLPIKPGTRTIAVLGPLADDADAPLSHWRGDGRVEDTVTLLAGIRSKVQGRAGVQVTHAKGCDIEGDSIDGFPEAVRLARQADLAIVAVGEASAMSGEAGSRSSLDLPGHQLNLVKTIQATGTPTVVVLYNGRPLTLGWVADHVPALLEAWLPGTEGGNAVADVLFGDVNPGAKLPVTFPRVVGQVPIYYNALSTGRPAQADNRYTSKYIDLPPTPQFPFGHGLGYTRFELSRLTLGAKSILPDEKLAVTVDVKNVGDRAGDEVVQLYLRDEVSGVARPVKELAGFRRVSLAPGATQTVRFELGPDRLGLYDAHLRFVVEPGKFQVTAGTSSVGGLTEQFEVAAPRPE</sequence>
<evidence type="ECO:0000313" key="10">
    <source>
        <dbReference type="Proteomes" id="UP000324233"/>
    </source>
</evidence>
<geneLocation type="plasmid" evidence="10">
    <name>pojf2_1</name>
</geneLocation>
<dbReference type="InterPro" id="IPR036881">
    <property type="entry name" value="Glyco_hydro_3_C_sf"/>
</dbReference>
<dbReference type="Gene3D" id="2.60.40.10">
    <property type="entry name" value="Immunoglobulins"/>
    <property type="match status" value="1"/>
</dbReference>
<dbReference type="Proteomes" id="UP000324233">
    <property type="component" value="Plasmid pOJF2_1"/>
</dbReference>